<keyword evidence="4" id="KW-0560">Oxidoreductase</keyword>
<dbReference type="PANTHER" id="PTHR13789:SF147">
    <property type="entry name" value="PUTATIVE (AFU_ORTHOLOGUE AFUA_2G01950)-RELATED"/>
    <property type="match status" value="1"/>
</dbReference>
<comment type="caution">
    <text evidence="7">The sequence shown here is derived from an EMBL/GenBank/DDBJ whole genome shotgun (WGS) entry which is preliminary data.</text>
</comment>
<evidence type="ECO:0000256" key="1">
    <source>
        <dbReference type="ARBA" id="ARBA00007992"/>
    </source>
</evidence>
<evidence type="ECO:0000256" key="3">
    <source>
        <dbReference type="ARBA" id="ARBA00022827"/>
    </source>
</evidence>
<dbReference type="InterPro" id="IPR002938">
    <property type="entry name" value="FAD-bd"/>
</dbReference>
<protein>
    <recommendedName>
        <fullName evidence="6">FAD-binding domain-containing protein</fullName>
    </recommendedName>
</protein>
<reference evidence="7 8" key="1">
    <citation type="submission" date="2024-02" db="EMBL/GenBank/DDBJ databases">
        <title>De novo assembly and annotation of 12 fungi associated with fruit tree decline syndrome in Ontario, Canada.</title>
        <authorList>
            <person name="Sulman M."/>
            <person name="Ellouze W."/>
            <person name="Ilyukhin E."/>
        </authorList>
    </citation>
    <scope>NUCLEOTIDE SEQUENCE [LARGE SCALE GENOMIC DNA]</scope>
    <source>
        <strain evidence="7 8">M1-105</strain>
    </source>
</reference>
<evidence type="ECO:0000313" key="7">
    <source>
        <dbReference type="EMBL" id="KAL1626846.1"/>
    </source>
</evidence>
<dbReference type="InterPro" id="IPR050493">
    <property type="entry name" value="FAD-dep_Monooxygenase_BioMet"/>
</dbReference>
<comment type="similarity">
    <text evidence="1">Belongs to the paxM FAD-dependent monooxygenase family.</text>
</comment>
<feature type="domain" description="FAD-binding" evidence="6">
    <location>
        <begin position="75"/>
        <end position="331"/>
    </location>
</feature>
<dbReference type="InterPro" id="IPR036514">
    <property type="entry name" value="SGNH_hydro_sf"/>
</dbReference>
<dbReference type="InterPro" id="IPR036188">
    <property type="entry name" value="FAD/NAD-bd_sf"/>
</dbReference>
<evidence type="ECO:0000256" key="4">
    <source>
        <dbReference type="ARBA" id="ARBA00023002"/>
    </source>
</evidence>
<dbReference type="Pfam" id="PF01494">
    <property type="entry name" value="FAD_binding_3"/>
    <property type="match status" value="1"/>
</dbReference>
<evidence type="ECO:0000313" key="8">
    <source>
        <dbReference type="Proteomes" id="UP001521116"/>
    </source>
</evidence>
<dbReference type="EMBL" id="JAJVDC020000078">
    <property type="protein sequence ID" value="KAL1626846.1"/>
    <property type="molecule type" value="Genomic_DNA"/>
</dbReference>
<accession>A0ABR3SQR8</accession>
<evidence type="ECO:0000256" key="5">
    <source>
        <dbReference type="ARBA" id="ARBA00023033"/>
    </source>
</evidence>
<dbReference type="SUPFAM" id="SSF51905">
    <property type="entry name" value="FAD/NAD(P)-binding domain"/>
    <property type="match status" value="1"/>
</dbReference>
<sequence length="656" mass="73166">MNTTSQFLIQRQVGAGIRVPPNSSRLLLDWGVNLDSVKKVISHGNRFVDWKGRKLLDVSYDDMEEKYGIPYYFIHRADLINALLEAAARKSYVKVKTNNRVVEYNFSDPSVKTEQGDWYSGDLVLSVEGIKSSVRTAVNGEPLEPRDTGDVAYRILVPSGPLLNDPKTWHLVQEPWATHWIGPEAHAVGYPLRDGELYNIIIDVTHRTDKGTQLHEEEWRKQADNKELVERFKGWCYPVQKLCGLTGEYLKWKLVDFNRPLERWIHPSGKVVLLGDACHPMMPYMAQGAAQAIEDAGVLRAALANFSNIPQALSEYQQHRAPRAEYIVKNTRVLQEWIHLYDGAAQERRDELMRYDDLANPIFWAHTPRKDWLFGYDAQNVLSGEDDQIPELPPMPPPEASVGDSYSTVGFWPGGDKPSASNPLGNPALPGTTTSGGLNWVGQVTSKLNTSLVLTYDFAVSGATTDKDIVDSYASACVDDQVDQYDQYVNGSAPVADSTVVFWTGINDVGESFWDGVAAPIEKVMDRYFELLEHLFDAGLQKFVLFTVPPFDKAPAFEYQDETKLAQMRSDISAYNAAIAERLATFKAANSGATGQVFNVTPTFEKVINDPTSYGAKDATCQSSDGSCIWTDSYHPGTAVHELLAKAFVEETADLF</sequence>
<gene>
    <name evidence="7" type="ORF">SLS56_006663</name>
</gene>
<dbReference type="Gene3D" id="3.50.50.60">
    <property type="entry name" value="FAD/NAD(P)-binding domain"/>
    <property type="match status" value="1"/>
</dbReference>
<evidence type="ECO:0000259" key="6">
    <source>
        <dbReference type="Pfam" id="PF01494"/>
    </source>
</evidence>
<keyword evidence="2" id="KW-0285">Flavoprotein</keyword>
<organism evidence="7 8">
    <name type="scientific">Neofusicoccum ribis</name>
    <dbReference type="NCBI Taxonomy" id="45134"/>
    <lineage>
        <taxon>Eukaryota</taxon>
        <taxon>Fungi</taxon>
        <taxon>Dikarya</taxon>
        <taxon>Ascomycota</taxon>
        <taxon>Pezizomycotina</taxon>
        <taxon>Dothideomycetes</taxon>
        <taxon>Dothideomycetes incertae sedis</taxon>
        <taxon>Botryosphaeriales</taxon>
        <taxon>Botryosphaeriaceae</taxon>
        <taxon>Neofusicoccum</taxon>
    </lineage>
</organism>
<keyword evidence="5" id="KW-0503">Monooxygenase</keyword>
<dbReference type="PANTHER" id="PTHR13789">
    <property type="entry name" value="MONOOXYGENASE"/>
    <property type="match status" value="1"/>
</dbReference>
<dbReference type="PRINTS" id="PR00420">
    <property type="entry name" value="RNGMNOXGNASE"/>
</dbReference>
<dbReference type="CDD" id="cd01846">
    <property type="entry name" value="fatty_acyltransferase_like"/>
    <property type="match status" value="1"/>
</dbReference>
<dbReference type="SUPFAM" id="SSF52266">
    <property type="entry name" value="SGNH hydrolase"/>
    <property type="match status" value="1"/>
</dbReference>
<dbReference type="Proteomes" id="UP001521116">
    <property type="component" value="Unassembled WGS sequence"/>
</dbReference>
<dbReference type="Gene3D" id="3.40.50.1110">
    <property type="entry name" value="SGNH hydrolase"/>
    <property type="match status" value="1"/>
</dbReference>
<dbReference type="SUPFAM" id="SSF54373">
    <property type="entry name" value="FAD-linked reductases, C-terminal domain"/>
    <property type="match status" value="1"/>
</dbReference>
<keyword evidence="8" id="KW-1185">Reference proteome</keyword>
<dbReference type="InterPro" id="IPR001087">
    <property type="entry name" value="GDSL"/>
</dbReference>
<name>A0ABR3SQR8_9PEZI</name>
<evidence type="ECO:0000256" key="2">
    <source>
        <dbReference type="ARBA" id="ARBA00022630"/>
    </source>
</evidence>
<dbReference type="Pfam" id="PF00657">
    <property type="entry name" value="Lipase_GDSL"/>
    <property type="match status" value="1"/>
</dbReference>
<keyword evidence="3" id="KW-0274">FAD</keyword>
<proteinExistence type="inferred from homology"/>